<dbReference type="PANTHER" id="PTHR45138:SF9">
    <property type="entry name" value="DIGUANYLATE CYCLASE DGCM-RELATED"/>
    <property type="match status" value="1"/>
</dbReference>
<accession>A0A1Y6EGS3</accession>
<dbReference type="InterPro" id="IPR029787">
    <property type="entry name" value="Nucleotide_cyclase"/>
</dbReference>
<reference evidence="6" key="1">
    <citation type="submission" date="2017-04" db="EMBL/GenBank/DDBJ databases">
        <authorList>
            <person name="Varghese N."/>
            <person name="Submissions S."/>
        </authorList>
    </citation>
    <scope>NUCLEOTIDE SEQUENCE [LARGE SCALE GENOMIC DNA]</scope>
</reference>
<keyword evidence="3" id="KW-0812">Transmembrane</keyword>
<gene>
    <name evidence="5" type="ORF">SAMN06295905_0331</name>
</gene>
<dbReference type="SUPFAM" id="SSF55073">
    <property type="entry name" value="Nucleotide cyclase"/>
    <property type="match status" value="1"/>
</dbReference>
<dbReference type="InterPro" id="IPR050469">
    <property type="entry name" value="Diguanylate_Cyclase"/>
</dbReference>
<keyword evidence="3" id="KW-0472">Membrane</keyword>
<dbReference type="PROSITE" id="PS50887">
    <property type="entry name" value="GGDEF"/>
    <property type="match status" value="1"/>
</dbReference>
<dbReference type="CDD" id="cd01949">
    <property type="entry name" value="GGDEF"/>
    <property type="match status" value="1"/>
</dbReference>
<feature type="transmembrane region" description="Helical" evidence="3">
    <location>
        <begin position="6"/>
        <end position="28"/>
    </location>
</feature>
<dbReference type="Proteomes" id="UP000194474">
    <property type="component" value="Unassembled WGS sequence"/>
</dbReference>
<proteinExistence type="predicted"/>
<dbReference type="OrthoDB" id="9759607at2"/>
<dbReference type="InterPro" id="IPR043128">
    <property type="entry name" value="Rev_trsase/Diguanyl_cyclase"/>
</dbReference>
<dbReference type="AlphaFoldDB" id="A0A1Y6EGS3"/>
<dbReference type="PANTHER" id="PTHR45138">
    <property type="entry name" value="REGULATORY COMPONENTS OF SENSORY TRANSDUCTION SYSTEM"/>
    <property type="match status" value="1"/>
</dbReference>
<comment type="catalytic activity">
    <reaction evidence="2">
        <text>2 GTP = 3',3'-c-di-GMP + 2 diphosphate</text>
        <dbReference type="Rhea" id="RHEA:24898"/>
        <dbReference type="ChEBI" id="CHEBI:33019"/>
        <dbReference type="ChEBI" id="CHEBI:37565"/>
        <dbReference type="ChEBI" id="CHEBI:58805"/>
        <dbReference type="EC" id="2.7.7.65"/>
    </reaction>
</comment>
<keyword evidence="3" id="KW-1133">Transmembrane helix</keyword>
<evidence type="ECO:0000313" key="6">
    <source>
        <dbReference type="Proteomes" id="UP000194474"/>
    </source>
</evidence>
<dbReference type="NCBIfam" id="TIGR00254">
    <property type="entry name" value="GGDEF"/>
    <property type="match status" value="1"/>
</dbReference>
<feature type="transmembrane region" description="Helical" evidence="3">
    <location>
        <begin position="132"/>
        <end position="151"/>
    </location>
</feature>
<keyword evidence="6" id="KW-1185">Reference proteome</keyword>
<dbReference type="EMBL" id="FXWK01000001">
    <property type="protein sequence ID" value="SMQ60120.1"/>
    <property type="molecule type" value="Genomic_DNA"/>
</dbReference>
<feature type="transmembrane region" description="Helical" evidence="3">
    <location>
        <begin position="71"/>
        <end position="99"/>
    </location>
</feature>
<dbReference type="Pfam" id="PF00990">
    <property type="entry name" value="GGDEF"/>
    <property type="match status" value="1"/>
</dbReference>
<dbReference type="RefSeq" id="WP_086468805.1">
    <property type="nucleotide sequence ID" value="NZ_FXWK01000001.1"/>
</dbReference>
<dbReference type="EC" id="2.7.7.65" evidence="1"/>
<dbReference type="SMART" id="SM00267">
    <property type="entry name" value="GGDEF"/>
    <property type="match status" value="1"/>
</dbReference>
<feature type="domain" description="GGDEF" evidence="4">
    <location>
        <begin position="226"/>
        <end position="358"/>
    </location>
</feature>
<organism evidence="5 6">
    <name type="scientific">Devosia lucknowensis</name>
    <dbReference type="NCBI Taxonomy" id="1096929"/>
    <lineage>
        <taxon>Bacteria</taxon>
        <taxon>Pseudomonadati</taxon>
        <taxon>Pseudomonadota</taxon>
        <taxon>Alphaproteobacteria</taxon>
        <taxon>Hyphomicrobiales</taxon>
        <taxon>Devosiaceae</taxon>
        <taxon>Devosia</taxon>
    </lineage>
</organism>
<dbReference type="InterPro" id="IPR000160">
    <property type="entry name" value="GGDEF_dom"/>
</dbReference>
<dbReference type="GO" id="GO:0052621">
    <property type="term" value="F:diguanylate cyclase activity"/>
    <property type="evidence" value="ECO:0007669"/>
    <property type="project" value="UniProtKB-EC"/>
</dbReference>
<evidence type="ECO:0000256" key="3">
    <source>
        <dbReference type="SAM" id="Phobius"/>
    </source>
</evidence>
<feature type="transmembrane region" description="Helical" evidence="3">
    <location>
        <begin position="163"/>
        <end position="183"/>
    </location>
</feature>
<dbReference type="FunFam" id="3.30.70.270:FF:000001">
    <property type="entry name" value="Diguanylate cyclase domain protein"/>
    <property type="match status" value="1"/>
</dbReference>
<name>A0A1Y6EGS3_9HYPH</name>
<feature type="transmembrane region" description="Helical" evidence="3">
    <location>
        <begin position="40"/>
        <end position="59"/>
    </location>
</feature>
<sequence>MPVEIQSLLPSITDIGLLACLSIVYGELSRVISDRKARSVTLGFLFGLISLVSSLYHAAGGASLLADNGAIFVGLAAAFLGMLGALTALGFAFLVGVALGTNSPIEPVQLILACAVGTLWHMKIRGLVRSKLLALIVLGALLNAALLPSYIWAPDTASLAPGVALQVSLLVNLAISLLFGAFVERERGMLEAELHLRQMANTDQLTGLHNRRTLIAAFDSRPRKAKGHALLLIDVDNFKSVNDAHGHAAGDEVLRHISRHLQDIVRSGDIVCRIGGEEFAVLLQADSWEEAQAAGERLRSEVERHRVRIAQLALQVTVSIGIAWWRDETTFDRELAAADEALYRAKRGGRNCTRLAVERSTEEQVLQP</sequence>
<protein>
    <recommendedName>
        <fullName evidence="1">diguanylate cyclase</fullName>
        <ecNumber evidence="1">2.7.7.65</ecNumber>
    </recommendedName>
</protein>
<evidence type="ECO:0000259" key="4">
    <source>
        <dbReference type="PROSITE" id="PS50887"/>
    </source>
</evidence>
<dbReference type="GO" id="GO:0043709">
    <property type="term" value="P:cell adhesion involved in single-species biofilm formation"/>
    <property type="evidence" value="ECO:0007669"/>
    <property type="project" value="TreeGrafter"/>
</dbReference>
<dbReference type="GO" id="GO:0005886">
    <property type="term" value="C:plasma membrane"/>
    <property type="evidence" value="ECO:0007669"/>
    <property type="project" value="TreeGrafter"/>
</dbReference>
<dbReference type="GO" id="GO:1902201">
    <property type="term" value="P:negative regulation of bacterial-type flagellum-dependent cell motility"/>
    <property type="evidence" value="ECO:0007669"/>
    <property type="project" value="TreeGrafter"/>
</dbReference>
<evidence type="ECO:0000256" key="1">
    <source>
        <dbReference type="ARBA" id="ARBA00012528"/>
    </source>
</evidence>
<evidence type="ECO:0000313" key="5">
    <source>
        <dbReference type="EMBL" id="SMQ60120.1"/>
    </source>
</evidence>
<dbReference type="Gene3D" id="3.30.70.270">
    <property type="match status" value="1"/>
</dbReference>
<evidence type="ECO:0000256" key="2">
    <source>
        <dbReference type="ARBA" id="ARBA00034247"/>
    </source>
</evidence>